<comment type="caution">
    <text evidence="1">The sequence shown here is derived from an EMBL/GenBank/DDBJ whole genome shotgun (WGS) entry which is preliminary data.</text>
</comment>
<name>A0A6A4L7E4_9ERIC</name>
<keyword evidence="2" id="KW-1185">Reference proteome</keyword>
<dbReference type="EMBL" id="QEFC01002744">
    <property type="protein sequence ID" value="KAE9450867.1"/>
    <property type="molecule type" value="Genomic_DNA"/>
</dbReference>
<evidence type="ECO:0000313" key="1">
    <source>
        <dbReference type="EMBL" id="KAE9450867.1"/>
    </source>
</evidence>
<sequence length="178" mass="20037">MIKSRMTDLGHSLSVTMKIKSRTTDLAEAEQADVAREKEFNPVEASASFYCTESFSFYSFKLLFVNLILRSELPHVVTFSCLHGVVLDRYKMLKEIPSELRDIPTLEMIKILKMYGPARNRENEIDTLSEVKDSFESGPELPLPLTISHCDITSSYLPLALIQFSTSVCESYGGPGLM</sequence>
<protein>
    <submittedName>
        <fullName evidence="1">Uncharacterized protein</fullName>
    </submittedName>
</protein>
<gene>
    <name evidence="1" type="ORF">C3L33_17235</name>
</gene>
<accession>A0A6A4L7E4</accession>
<dbReference type="Proteomes" id="UP000428333">
    <property type="component" value="Linkage Group LG10"/>
</dbReference>
<dbReference type="AlphaFoldDB" id="A0A6A4L7E4"/>
<proteinExistence type="predicted"/>
<evidence type="ECO:0000313" key="2">
    <source>
        <dbReference type="Proteomes" id="UP000428333"/>
    </source>
</evidence>
<feature type="non-terminal residue" evidence="1">
    <location>
        <position position="1"/>
    </location>
</feature>
<reference evidence="1 2" key="1">
    <citation type="journal article" date="2019" name="Genome Biol. Evol.">
        <title>The Rhododendron genome and chromosomal organization provide insight into shared whole-genome duplications across the heath family (Ericaceae).</title>
        <authorList>
            <person name="Soza V.L."/>
            <person name="Lindsley D."/>
            <person name="Waalkes A."/>
            <person name="Ramage E."/>
            <person name="Patwardhan R.P."/>
            <person name="Burton J.N."/>
            <person name="Adey A."/>
            <person name="Kumar A."/>
            <person name="Qiu R."/>
            <person name="Shendure J."/>
            <person name="Hall B."/>
        </authorList>
    </citation>
    <scope>NUCLEOTIDE SEQUENCE [LARGE SCALE GENOMIC DNA]</scope>
    <source>
        <strain evidence="1">RSF 1966-606</strain>
    </source>
</reference>
<organism evidence="1 2">
    <name type="scientific">Rhododendron williamsianum</name>
    <dbReference type="NCBI Taxonomy" id="262921"/>
    <lineage>
        <taxon>Eukaryota</taxon>
        <taxon>Viridiplantae</taxon>
        <taxon>Streptophyta</taxon>
        <taxon>Embryophyta</taxon>
        <taxon>Tracheophyta</taxon>
        <taxon>Spermatophyta</taxon>
        <taxon>Magnoliopsida</taxon>
        <taxon>eudicotyledons</taxon>
        <taxon>Gunneridae</taxon>
        <taxon>Pentapetalae</taxon>
        <taxon>asterids</taxon>
        <taxon>Ericales</taxon>
        <taxon>Ericaceae</taxon>
        <taxon>Ericoideae</taxon>
        <taxon>Rhodoreae</taxon>
        <taxon>Rhododendron</taxon>
    </lineage>
</organism>